<dbReference type="AlphaFoldDB" id="A0A2D4HQY0"/>
<dbReference type="EMBL" id="IACK01049926">
    <property type="protein sequence ID" value="LAA74316.1"/>
    <property type="molecule type" value="Transcribed_RNA"/>
</dbReference>
<accession>A0A2D4HQY0</accession>
<protein>
    <submittedName>
        <fullName evidence="1">Uncharacterized protein</fullName>
    </submittedName>
</protein>
<reference evidence="1" key="1">
    <citation type="submission" date="2017-07" db="EMBL/GenBank/DDBJ databases">
        <authorList>
            <person name="Mikheyev A."/>
            <person name="Grau M."/>
        </authorList>
    </citation>
    <scope>NUCLEOTIDE SEQUENCE</scope>
    <source>
        <tissue evidence="1">Venom_gland</tissue>
    </source>
</reference>
<name>A0A2D4HQY0_MICLE</name>
<reference evidence="1" key="2">
    <citation type="submission" date="2017-11" db="EMBL/GenBank/DDBJ databases">
        <title>Coralsnake Venomics: Analyses of Venom Gland Transcriptomes and Proteomes of Six Brazilian Taxa.</title>
        <authorList>
            <person name="Aird S.D."/>
            <person name="Jorge da Silva N."/>
            <person name="Qiu L."/>
            <person name="Villar-Briones A."/>
            <person name="Aparecida-Saddi V."/>
            <person name="Campos-Telles M.P."/>
            <person name="Grau M."/>
            <person name="Mikheyev A.S."/>
        </authorList>
    </citation>
    <scope>NUCLEOTIDE SEQUENCE</scope>
    <source>
        <tissue evidence="1">Venom_gland</tissue>
    </source>
</reference>
<organism evidence="1">
    <name type="scientific">Micrurus lemniscatus lemniscatus</name>
    <dbReference type="NCBI Taxonomy" id="129467"/>
    <lineage>
        <taxon>Eukaryota</taxon>
        <taxon>Metazoa</taxon>
        <taxon>Chordata</taxon>
        <taxon>Craniata</taxon>
        <taxon>Vertebrata</taxon>
        <taxon>Euteleostomi</taxon>
        <taxon>Lepidosauria</taxon>
        <taxon>Squamata</taxon>
        <taxon>Bifurcata</taxon>
        <taxon>Unidentata</taxon>
        <taxon>Episquamata</taxon>
        <taxon>Toxicofera</taxon>
        <taxon>Serpentes</taxon>
        <taxon>Colubroidea</taxon>
        <taxon>Elapidae</taxon>
        <taxon>Elapinae</taxon>
        <taxon>Micrurus</taxon>
    </lineage>
</organism>
<proteinExistence type="predicted"/>
<evidence type="ECO:0000313" key="1">
    <source>
        <dbReference type="EMBL" id="LAA74316.1"/>
    </source>
</evidence>
<sequence length="102" mass="11434">MTAQPFLENHQQWSPYDFRRPVVPLVNGPQGQNNREGGDPVHAHVRELLFSSRLGFPLIASTHCCLPPPSEALEDESTTISWWQPLMYCRAAIVSPPSSSFC</sequence>